<dbReference type="Pfam" id="PF02518">
    <property type="entry name" value="HATPase_c"/>
    <property type="match status" value="1"/>
</dbReference>
<comment type="caution">
    <text evidence="14">The sequence shown here is derived from an EMBL/GenBank/DDBJ whole genome shotgun (WGS) entry which is preliminary data.</text>
</comment>
<dbReference type="Proteomes" id="UP000037178">
    <property type="component" value="Unassembled WGS sequence"/>
</dbReference>
<organism evidence="14 15">
    <name type="scientific">Candidatus Rhodobacter oscarellae</name>
    <dbReference type="NCBI Taxonomy" id="1675527"/>
    <lineage>
        <taxon>Bacteria</taxon>
        <taxon>Pseudomonadati</taxon>
        <taxon>Pseudomonadota</taxon>
        <taxon>Alphaproteobacteria</taxon>
        <taxon>Rhodobacterales</taxon>
        <taxon>Rhodobacter group</taxon>
        <taxon>Rhodobacter</taxon>
    </lineage>
</organism>
<keyword evidence="10" id="KW-1133">Transmembrane helix</keyword>
<evidence type="ECO:0000256" key="6">
    <source>
        <dbReference type="ARBA" id="ARBA00022777"/>
    </source>
</evidence>
<dbReference type="InterPro" id="IPR003661">
    <property type="entry name" value="HisK_dim/P_dom"/>
</dbReference>
<keyword evidence="6 14" id="KW-0418">Kinase</keyword>
<dbReference type="SUPFAM" id="SSF55874">
    <property type="entry name" value="ATPase domain of HSP90 chaperone/DNA topoisomerase II/histidine kinase"/>
    <property type="match status" value="1"/>
</dbReference>
<dbReference type="Gene3D" id="3.30.565.10">
    <property type="entry name" value="Histidine kinase-like ATPase, C-terminal domain"/>
    <property type="match status" value="1"/>
</dbReference>
<dbReference type="STRING" id="1675527.AIOL_000554"/>
<dbReference type="AlphaFoldDB" id="A0A0J9EFE6"/>
<dbReference type="GO" id="GO:0005524">
    <property type="term" value="F:ATP binding"/>
    <property type="evidence" value="ECO:0007669"/>
    <property type="project" value="UniProtKB-KW"/>
</dbReference>
<feature type="domain" description="Response regulatory" evidence="12">
    <location>
        <begin position="609"/>
        <end position="725"/>
    </location>
</feature>
<dbReference type="InterPro" id="IPR004358">
    <property type="entry name" value="Sig_transdc_His_kin-like_C"/>
</dbReference>
<gene>
    <name evidence="14" type="ORF">AIOL_000554</name>
</gene>
<dbReference type="InterPro" id="IPR003594">
    <property type="entry name" value="HATPase_dom"/>
</dbReference>
<dbReference type="InterPro" id="IPR005467">
    <property type="entry name" value="His_kinase_dom"/>
</dbReference>
<dbReference type="PROSITE" id="PS50110">
    <property type="entry name" value="RESPONSE_REGULATORY"/>
    <property type="match status" value="1"/>
</dbReference>
<dbReference type="SUPFAM" id="SSF52172">
    <property type="entry name" value="CheY-like"/>
    <property type="match status" value="1"/>
</dbReference>
<sequence length="729" mass="79358">MFVGATIVTTIYLQSAIPIACYFACLAPEMAEIFLARRILSAKELSEAAVDRFVRWETIVGALSSVAVSAYGIIVAQMGEDAFLFVPLIYLFSAALYGTIFNHPVKPVLIARTAVYVVGFLILGGLDLFTAPPERQFLAIVVLVTSFSASFFFVINAMVFRANYVERRRREQALIQREAMLRSEIEERKNAEIAKERSETRFKSLFEGAPIPIREEDLSGIKRLVDATGLTDPDEFTAYLDAHPEFLDACATQIVVVDANRASLAQHGYADRQEMLAKVVRTLSPAAKKIVRLTAMAIHQGSPGATYETQIIRADGKRRTVTATWSVLPGYEESYARILLCSVDLTERLAAEEALRQAQKMEAVGQLTGGVAHDFNNLLTVIRGNMDLLSSTAELDPELADPILNAVQRGAELTQRLLAFSRKQPLSAQPIDLGDLVTGMAQILQRSLGDDSTISIDIHDDLWPALADPGQVEAALLNLTLNARDAMPDGGTVSYACRNATVGAENDLELEPDDYVILTVKDTGIGMSADVIKHAFEPFYTTKEVGKGSGLGLSMVYGFTKQSGGTLQIVSTPGEGAAMSLYLPRSKMALPERDRMANSEPVALGAGQTILVLEDDQDVRNYLIRLIESLGYRTLEAGDAKAAREVLRSGREIDLLVSDIMLPGGVRGPEFAAELLETAPSTKVVFVSGQPEELQSAKTDALRNAAVLSKPFTREMLAELIQRALTETG</sequence>
<feature type="transmembrane region" description="Helical" evidence="10">
    <location>
        <begin position="12"/>
        <end position="35"/>
    </location>
</feature>
<reference evidence="14 15" key="1">
    <citation type="submission" date="2015-06" db="EMBL/GenBank/DDBJ databases">
        <title>Draft genome sequence of an Alphaproteobacteria species associated to the Mediterranean sponge Oscarella lobularis.</title>
        <authorList>
            <person name="Jourda C."/>
            <person name="Santini S."/>
            <person name="Claverie J.-M."/>
        </authorList>
    </citation>
    <scope>NUCLEOTIDE SEQUENCE [LARGE SCALE GENOMIC DNA]</scope>
    <source>
        <strain evidence="14">IGS</strain>
    </source>
</reference>
<dbReference type="Pfam" id="PF00512">
    <property type="entry name" value="HisKA"/>
    <property type="match status" value="1"/>
</dbReference>
<keyword evidence="4" id="KW-0808">Transferase</keyword>
<keyword evidence="10" id="KW-0812">Transmembrane</keyword>
<evidence type="ECO:0000259" key="11">
    <source>
        <dbReference type="PROSITE" id="PS50109"/>
    </source>
</evidence>
<feature type="modified residue" description="4-aspartylphosphate" evidence="9">
    <location>
        <position position="659"/>
    </location>
</feature>
<dbReference type="Gene3D" id="1.10.287.130">
    <property type="match status" value="1"/>
</dbReference>
<dbReference type="InterPro" id="IPR036890">
    <property type="entry name" value="HATPase_C_sf"/>
</dbReference>
<accession>A0A0J9EFE6</accession>
<dbReference type="EC" id="2.7.13.3" evidence="2"/>
<keyword evidence="5" id="KW-0547">Nucleotide-binding</keyword>
<name>A0A0J9EFE6_9RHOB</name>
<dbReference type="EMBL" id="LFTY01000001">
    <property type="protein sequence ID" value="KMW60399.1"/>
    <property type="molecule type" value="Genomic_DNA"/>
</dbReference>
<dbReference type="InterPro" id="IPR001789">
    <property type="entry name" value="Sig_transdc_resp-reg_receiver"/>
</dbReference>
<dbReference type="PRINTS" id="PR00344">
    <property type="entry name" value="BCTRLSENSOR"/>
</dbReference>
<evidence type="ECO:0000256" key="10">
    <source>
        <dbReference type="SAM" id="Phobius"/>
    </source>
</evidence>
<keyword evidence="7" id="KW-0067">ATP-binding</keyword>
<evidence type="ECO:0000256" key="8">
    <source>
        <dbReference type="ARBA" id="ARBA00023012"/>
    </source>
</evidence>
<dbReference type="InterPro" id="IPR035965">
    <property type="entry name" value="PAS-like_dom_sf"/>
</dbReference>
<evidence type="ECO:0000313" key="15">
    <source>
        <dbReference type="Proteomes" id="UP000037178"/>
    </source>
</evidence>
<evidence type="ECO:0000256" key="5">
    <source>
        <dbReference type="ARBA" id="ARBA00022741"/>
    </source>
</evidence>
<evidence type="ECO:0000259" key="13">
    <source>
        <dbReference type="PROSITE" id="PS50113"/>
    </source>
</evidence>
<keyword evidence="15" id="KW-1185">Reference proteome</keyword>
<dbReference type="SMART" id="SM00387">
    <property type="entry name" value="HATPase_c"/>
    <property type="match status" value="1"/>
</dbReference>
<dbReference type="InterPro" id="IPR000700">
    <property type="entry name" value="PAS-assoc_C"/>
</dbReference>
<dbReference type="PANTHER" id="PTHR43065">
    <property type="entry name" value="SENSOR HISTIDINE KINASE"/>
    <property type="match status" value="1"/>
</dbReference>
<feature type="transmembrane region" description="Helical" evidence="10">
    <location>
        <begin position="113"/>
        <end position="131"/>
    </location>
</feature>
<dbReference type="PROSITE" id="PS50109">
    <property type="entry name" value="HIS_KIN"/>
    <property type="match status" value="1"/>
</dbReference>
<dbReference type="Gene3D" id="3.30.450.20">
    <property type="entry name" value="PAS domain"/>
    <property type="match status" value="1"/>
</dbReference>
<evidence type="ECO:0000256" key="1">
    <source>
        <dbReference type="ARBA" id="ARBA00000085"/>
    </source>
</evidence>
<feature type="transmembrane region" description="Helical" evidence="10">
    <location>
        <begin position="56"/>
        <end position="76"/>
    </location>
</feature>
<feature type="transmembrane region" description="Helical" evidence="10">
    <location>
        <begin position="82"/>
        <end position="101"/>
    </location>
</feature>
<evidence type="ECO:0000256" key="7">
    <source>
        <dbReference type="ARBA" id="ARBA00022840"/>
    </source>
</evidence>
<dbReference type="GO" id="GO:0000155">
    <property type="term" value="F:phosphorelay sensor kinase activity"/>
    <property type="evidence" value="ECO:0007669"/>
    <property type="project" value="InterPro"/>
</dbReference>
<evidence type="ECO:0000256" key="4">
    <source>
        <dbReference type="ARBA" id="ARBA00022679"/>
    </source>
</evidence>
<protein>
    <recommendedName>
        <fullName evidence="2">histidine kinase</fullName>
        <ecNumber evidence="2">2.7.13.3</ecNumber>
    </recommendedName>
</protein>
<feature type="domain" description="PAC" evidence="13">
    <location>
        <begin position="305"/>
        <end position="357"/>
    </location>
</feature>
<feature type="domain" description="Histidine kinase" evidence="11">
    <location>
        <begin position="370"/>
        <end position="587"/>
    </location>
</feature>
<evidence type="ECO:0000256" key="2">
    <source>
        <dbReference type="ARBA" id="ARBA00012438"/>
    </source>
</evidence>
<dbReference type="SMART" id="SM00388">
    <property type="entry name" value="HisKA"/>
    <property type="match status" value="1"/>
</dbReference>
<dbReference type="PATRIC" id="fig|1675527.3.peg.610"/>
<keyword evidence="10" id="KW-0472">Membrane</keyword>
<dbReference type="PROSITE" id="PS50113">
    <property type="entry name" value="PAC"/>
    <property type="match status" value="1"/>
</dbReference>
<comment type="catalytic activity">
    <reaction evidence="1">
        <text>ATP + protein L-histidine = ADP + protein N-phospho-L-histidine.</text>
        <dbReference type="EC" id="2.7.13.3"/>
    </reaction>
</comment>
<dbReference type="PANTHER" id="PTHR43065:SF46">
    <property type="entry name" value="C4-DICARBOXYLATE TRANSPORT SENSOR PROTEIN DCTB"/>
    <property type="match status" value="1"/>
</dbReference>
<evidence type="ECO:0000313" key="14">
    <source>
        <dbReference type="EMBL" id="KMW60399.1"/>
    </source>
</evidence>
<evidence type="ECO:0000259" key="12">
    <source>
        <dbReference type="PROSITE" id="PS50110"/>
    </source>
</evidence>
<dbReference type="SMART" id="SM00448">
    <property type="entry name" value="REC"/>
    <property type="match status" value="1"/>
</dbReference>
<dbReference type="Gene3D" id="3.40.50.2300">
    <property type="match status" value="1"/>
</dbReference>
<dbReference type="CDD" id="cd00082">
    <property type="entry name" value="HisKA"/>
    <property type="match status" value="1"/>
</dbReference>
<feature type="transmembrane region" description="Helical" evidence="10">
    <location>
        <begin position="137"/>
        <end position="160"/>
    </location>
</feature>
<evidence type="ECO:0000256" key="3">
    <source>
        <dbReference type="ARBA" id="ARBA00022553"/>
    </source>
</evidence>
<dbReference type="InterPro" id="IPR011006">
    <property type="entry name" value="CheY-like_superfamily"/>
</dbReference>
<dbReference type="SUPFAM" id="SSF55785">
    <property type="entry name" value="PYP-like sensor domain (PAS domain)"/>
    <property type="match status" value="1"/>
</dbReference>
<keyword evidence="3 9" id="KW-0597">Phosphoprotein</keyword>
<keyword evidence="8" id="KW-0902">Two-component regulatory system</keyword>
<dbReference type="SUPFAM" id="SSF47384">
    <property type="entry name" value="Homodimeric domain of signal transducing histidine kinase"/>
    <property type="match status" value="1"/>
</dbReference>
<dbReference type="Pfam" id="PF00072">
    <property type="entry name" value="Response_reg"/>
    <property type="match status" value="1"/>
</dbReference>
<dbReference type="InterPro" id="IPR036097">
    <property type="entry name" value="HisK_dim/P_sf"/>
</dbReference>
<evidence type="ECO:0000256" key="9">
    <source>
        <dbReference type="PROSITE-ProRule" id="PRU00169"/>
    </source>
</evidence>
<proteinExistence type="predicted"/>